<gene>
    <name evidence="2" type="ORF">AN401_09625</name>
</gene>
<reference evidence="3" key="1">
    <citation type="submission" date="2015-09" db="EMBL/GenBank/DDBJ databases">
        <authorList>
            <person name="Shao Z."/>
            <person name="Wang L."/>
        </authorList>
    </citation>
    <scope>NUCLEOTIDE SEQUENCE [LARGE SCALE GENOMIC DNA]</scope>
    <source>
        <strain evidence="3">F13-1</strain>
    </source>
</reference>
<evidence type="ECO:0008006" key="4">
    <source>
        <dbReference type="Google" id="ProtNLM"/>
    </source>
</evidence>
<feature type="coiled-coil region" evidence="1">
    <location>
        <begin position="8"/>
        <end position="64"/>
    </location>
</feature>
<dbReference type="RefSeq" id="WP_096779214.1">
    <property type="nucleotide sequence ID" value="NZ_CP012621.1"/>
</dbReference>
<dbReference type="Proteomes" id="UP000217763">
    <property type="component" value="Chromosome"/>
</dbReference>
<proteinExistence type="predicted"/>
<protein>
    <recommendedName>
        <fullName evidence="4">Coiled coil domain-containing protein</fullName>
    </recommendedName>
</protein>
<keyword evidence="3" id="KW-1185">Reference proteome</keyword>
<keyword evidence="1" id="KW-0175">Coiled coil</keyword>
<accession>A0A291HPJ3</accession>
<sequence>MSEKELFRQKMQAKLDEWKADLDKLRARASAAGADAKLELNEQIHRLEAKVKEGEKKLAELADTSEDAWGSVKHGFESAWEALKTSFKEAADKFKK</sequence>
<evidence type="ECO:0000256" key="1">
    <source>
        <dbReference type="SAM" id="Coils"/>
    </source>
</evidence>
<organism evidence="2 3">
    <name type="scientific">Zobellella denitrificans</name>
    <dbReference type="NCBI Taxonomy" id="347534"/>
    <lineage>
        <taxon>Bacteria</taxon>
        <taxon>Pseudomonadati</taxon>
        <taxon>Pseudomonadota</taxon>
        <taxon>Gammaproteobacteria</taxon>
        <taxon>Aeromonadales</taxon>
        <taxon>Aeromonadaceae</taxon>
        <taxon>Zobellella</taxon>
    </lineage>
</organism>
<dbReference type="EMBL" id="CP012621">
    <property type="protein sequence ID" value="ATG74080.1"/>
    <property type="molecule type" value="Genomic_DNA"/>
</dbReference>
<dbReference type="AlphaFoldDB" id="A0A291HPJ3"/>
<evidence type="ECO:0000313" key="3">
    <source>
        <dbReference type="Proteomes" id="UP000217763"/>
    </source>
</evidence>
<dbReference type="KEGG" id="zdf:AN401_09625"/>
<evidence type="ECO:0000313" key="2">
    <source>
        <dbReference type="EMBL" id="ATG74080.1"/>
    </source>
</evidence>
<name>A0A291HPJ3_9GAMM</name>